<feature type="repeat" description="RCC1" evidence="3">
    <location>
        <begin position="228"/>
        <end position="304"/>
    </location>
</feature>
<name>A0A084FZ67_PSEDA</name>
<dbReference type="InterPro" id="IPR009091">
    <property type="entry name" value="RCC1/BLIP-II"/>
</dbReference>
<dbReference type="InterPro" id="IPR051553">
    <property type="entry name" value="Ran_GTPase-activating"/>
</dbReference>
<feature type="region of interest" description="Disordered" evidence="4">
    <location>
        <begin position="1"/>
        <end position="146"/>
    </location>
</feature>
<feature type="repeat" description="RCC1" evidence="3">
    <location>
        <begin position="363"/>
        <end position="418"/>
    </location>
</feature>
<protein>
    <recommendedName>
        <fullName evidence="5">RCC1-like domain-containing protein</fullName>
    </recommendedName>
</protein>
<dbReference type="SUPFAM" id="SSF50985">
    <property type="entry name" value="RCC1/BLIP-II"/>
    <property type="match status" value="1"/>
</dbReference>
<gene>
    <name evidence="6" type="ORF">SAPIO_CDS8234</name>
</gene>
<feature type="compositionally biased region" description="Low complexity" evidence="4">
    <location>
        <begin position="8"/>
        <end position="102"/>
    </location>
</feature>
<dbReference type="InterPro" id="IPR058923">
    <property type="entry name" value="RCC1-like_dom"/>
</dbReference>
<dbReference type="PANTHER" id="PTHR45982">
    <property type="entry name" value="REGULATOR OF CHROMOSOME CONDENSATION"/>
    <property type="match status" value="1"/>
</dbReference>
<dbReference type="EMBL" id="JOWA01000121">
    <property type="protein sequence ID" value="KEZ40379.1"/>
    <property type="molecule type" value="Genomic_DNA"/>
</dbReference>
<evidence type="ECO:0000313" key="7">
    <source>
        <dbReference type="Proteomes" id="UP000028545"/>
    </source>
</evidence>
<dbReference type="GO" id="GO:0005085">
    <property type="term" value="F:guanyl-nucleotide exchange factor activity"/>
    <property type="evidence" value="ECO:0007669"/>
    <property type="project" value="TreeGrafter"/>
</dbReference>
<keyword evidence="1" id="KW-0344">Guanine-nucleotide releasing factor</keyword>
<dbReference type="AlphaFoldDB" id="A0A084FZ67"/>
<dbReference type="Pfam" id="PF25390">
    <property type="entry name" value="WD40_RLD"/>
    <property type="match status" value="1"/>
</dbReference>
<dbReference type="OMA" id="GRGITCE"/>
<sequence>MPPKKPAAKAAQASGKKSTTTKASVTTTKAKASTIKSTTKATAKTPTKAAATKTATSKAAATKSATTKAAPSKITKTTTSKVTKVTKVAKPTKTATAAKAKPVAPPKAKPAPEKPAASKKRKAASPEEEEDKENLAPAGRPTKRARAVKHEVEEVVVPAGPLNKTPAQVLDIFVFGTGENGELGLGPVKTEATRPRLIPALNTGDAKSFHVVDIFCGGMHTIALTKDNKIVTWGVNDNGALGRDTNWEGGLRDADEGSDDDSETGDLNPKESTPTAIPSNVFPKGTVFTQVAAGDSCSLALTEDGRVYGWGTFTDSKGDKMFGFDEEGNEIKVQPTPILIPGLTDVVQITCGANHALALDSHGTAYAWGVGEQSQLGRRVASRRQRTRAFMPQPIHTLEGKAKYISSGHFHSFVVDTHDNVWSWGLNSFGQTGYAKTAGKDNGAVSTPMKVASLSGKNVTSLGGGAHHSAAVTQDGKCYIWGRIDGGQLGIKFTDAQIKDPKLVRLDDREKPRICLRPTEVPEVGSAVHVGCGTEHTIIVNSEGVAYSTGFGTQGQLGLGSYDDIDTFQQIPKERVKGKKLTWSGAGGQFSIVAAPVDA</sequence>
<dbReference type="Gene3D" id="2.130.10.30">
    <property type="entry name" value="Regulator of chromosome condensation 1/beta-lactamase-inhibitor protein II"/>
    <property type="match status" value="1"/>
</dbReference>
<feature type="repeat" description="RCC1" evidence="3">
    <location>
        <begin position="419"/>
        <end position="475"/>
    </location>
</feature>
<organism evidence="6 7">
    <name type="scientific">Pseudallescheria apiosperma</name>
    <name type="common">Scedosporium apiospermum</name>
    <dbReference type="NCBI Taxonomy" id="563466"/>
    <lineage>
        <taxon>Eukaryota</taxon>
        <taxon>Fungi</taxon>
        <taxon>Dikarya</taxon>
        <taxon>Ascomycota</taxon>
        <taxon>Pezizomycotina</taxon>
        <taxon>Sordariomycetes</taxon>
        <taxon>Hypocreomycetidae</taxon>
        <taxon>Microascales</taxon>
        <taxon>Microascaceae</taxon>
        <taxon>Scedosporium</taxon>
    </lineage>
</organism>
<dbReference type="PROSITE" id="PS50012">
    <property type="entry name" value="RCC1_3"/>
    <property type="match status" value="6"/>
</dbReference>
<feature type="repeat" description="RCC1" evidence="3">
    <location>
        <begin position="476"/>
        <end position="543"/>
    </location>
</feature>
<dbReference type="OrthoDB" id="61110at2759"/>
<feature type="repeat" description="RCC1" evidence="3">
    <location>
        <begin position="170"/>
        <end position="227"/>
    </location>
</feature>
<dbReference type="GeneID" id="27727306"/>
<reference evidence="6 7" key="1">
    <citation type="journal article" date="2014" name="Genome Announc.">
        <title>Draft genome sequence of the pathogenic fungus Scedosporium apiospermum.</title>
        <authorList>
            <person name="Vandeputte P."/>
            <person name="Ghamrawi S."/>
            <person name="Rechenmann M."/>
            <person name="Iltis A."/>
            <person name="Giraud S."/>
            <person name="Fleury M."/>
            <person name="Thornton C."/>
            <person name="Delhaes L."/>
            <person name="Meyer W."/>
            <person name="Papon N."/>
            <person name="Bouchara J.P."/>
        </authorList>
    </citation>
    <scope>NUCLEOTIDE SEQUENCE [LARGE SCALE GENOMIC DNA]</scope>
    <source>
        <strain evidence="6 7">IHEM 14462</strain>
    </source>
</reference>
<proteinExistence type="predicted"/>
<dbReference type="PROSITE" id="PS00625">
    <property type="entry name" value="RCC1_1"/>
    <property type="match status" value="1"/>
</dbReference>
<dbReference type="GO" id="GO:0005737">
    <property type="term" value="C:cytoplasm"/>
    <property type="evidence" value="ECO:0007669"/>
    <property type="project" value="TreeGrafter"/>
</dbReference>
<dbReference type="HOGENOM" id="CLU_005210_4_0_1"/>
<comment type="caution">
    <text evidence="6">The sequence shown here is derived from an EMBL/GenBank/DDBJ whole genome shotgun (WGS) entry which is preliminary data.</text>
</comment>
<dbReference type="KEGG" id="sapo:SAPIO_CDS8234"/>
<dbReference type="VEuPathDB" id="FungiDB:SAPIO_CDS8234"/>
<accession>A0A084FZ67</accession>
<keyword evidence="7" id="KW-1185">Reference proteome</keyword>
<dbReference type="PROSITE" id="PS00626">
    <property type="entry name" value="RCC1_2"/>
    <property type="match status" value="2"/>
</dbReference>
<feature type="domain" description="RCC1-like" evidence="5">
    <location>
        <begin position="172"/>
        <end position="593"/>
    </location>
</feature>
<evidence type="ECO:0000313" key="6">
    <source>
        <dbReference type="EMBL" id="KEZ40379.1"/>
    </source>
</evidence>
<evidence type="ECO:0000256" key="2">
    <source>
        <dbReference type="ARBA" id="ARBA00022737"/>
    </source>
</evidence>
<keyword evidence="2" id="KW-0677">Repeat</keyword>
<feature type="repeat" description="RCC1" evidence="3">
    <location>
        <begin position="305"/>
        <end position="362"/>
    </location>
</feature>
<dbReference type="PRINTS" id="PR00633">
    <property type="entry name" value="RCCNDNSATION"/>
</dbReference>
<evidence type="ECO:0000256" key="1">
    <source>
        <dbReference type="ARBA" id="ARBA00022658"/>
    </source>
</evidence>
<dbReference type="Proteomes" id="UP000028545">
    <property type="component" value="Unassembled WGS sequence"/>
</dbReference>
<dbReference type="PANTHER" id="PTHR45982:SF1">
    <property type="entry name" value="REGULATOR OF CHROMOSOME CONDENSATION"/>
    <property type="match status" value="1"/>
</dbReference>
<dbReference type="RefSeq" id="XP_016640178.1">
    <property type="nucleotide sequence ID" value="XM_016789915.1"/>
</dbReference>
<evidence type="ECO:0000256" key="3">
    <source>
        <dbReference type="PROSITE-ProRule" id="PRU00235"/>
    </source>
</evidence>
<evidence type="ECO:0000256" key="4">
    <source>
        <dbReference type="SAM" id="MobiDB-lite"/>
    </source>
</evidence>
<dbReference type="InterPro" id="IPR000408">
    <property type="entry name" value="Reg_chr_condens"/>
</dbReference>
<evidence type="ECO:0000259" key="5">
    <source>
        <dbReference type="Pfam" id="PF25390"/>
    </source>
</evidence>
<feature type="region of interest" description="Disordered" evidence="4">
    <location>
        <begin position="242"/>
        <end position="279"/>
    </location>
</feature>